<dbReference type="Proteomes" id="UP000516424">
    <property type="component" value="Chromosome"/>
</dbReference>
<evidence type="ECO:0000313" key="1">
    <source>
        <dbReference type="EMBL" id="BCK76688.1"/>
    </source>
</evidence>
<organism evidence="1 2">
    <name type="scientific">Acetobacter aceti NBRC 14818</name>
    <dbReference type="NCBI Taxonomy" id="887700"/>
    <lineage>
        <taxon>Bacteria</taxon>
        <taxon>Pseudomonadati</taxon>
        <taxon>Pseudomonadota</taxon>
        <taxon>Alphaproteobacteria</taxon>
        <taxon>Acetobacterales</taxon>
        <taxon>Acetobacteraceae</taxon>
        <taxon>Acetobacter</taxon>
        <taxon>Acetobacter subgen. Acetobacter</taxon>
    </lineage>
</organism>
<evidence type="ECO:0000313" key="2">
    <source>
        <dbReference type="Proteomes" id="UP000516424"/>
    </source>
</evidence>
<reference evidence="1 2" key="1">
    <citation type="journal article" date="2011" name="Microbiology">
        <title>Transcriptome response to different carbon sources in Acetobacter aceti.</title>
        <authorList>
            <person name="Sakurai K."/>
            <person name="Arai H."/>
            <person name="Ishii M."/>
            <person name="Igarashi Y."/>
        </authorList>
    </citation>
    <scope>NUCLEOTIDE SEQUENCE [LARGE SCALE GENOMIC DNA]</scope>
    <source>
        <strain evidence="1 2">NBRC 14818</strain>
    </source>
</reference>
<protein>
    <submittedName>
        <fullName evidence="1">Uncharacterized protein</fullName>
    </submittedName>
</protein>
<accession>A0AB33II05</accession>
<dbReference type="AlphaFoldDB" id="A0AB33II05"/>
<sequence>MIALTESLSCPEMVLESAESLRGLIDRVIVLWDTDHKRHMIELEGRLAALLHVSQALGTKKAARAETQATVLSEISLKMVAGARSGRYRHTLEIAI</sequence>
<name>A0AB33II05_ACEAC</name>
<keyword evidence="2" id="KW-1185">Reference proteome</keyword>
<proteinExistence type="predicted"/>
<dbReference type="EMBL" id="AP023410">
    <property type="protein sequence ID" value="BCK76688.1"/>
    <property type="molecule type" value="Genomic_DNA"/>
</dbReference>
<gene>
    <name evidence="1" type="ORF">EMQ_2294</name>
</gene>